<organism evidence="2 3">
    <name type="scientific">Castanea mollissima</name>
    <name type="common">Chinese chestnut</name>
    <dbReference type="NCBI Taxonomy" id="60419"/>
    <lineage>
        <taxon>Eukaryota</taxon>
        <taxon>Viridiplantae</taxon>
        <taxon>Streptophyta</taxon>
        <taxon>Embryophyta</taxon>
        <taxon>Tracheophyta</taxon>
        <taxon>Spermatophyta</taxon>
        <taxon>Magnoliopsida</taxon>
        <taxon>eudicotyledons</taxon>
        <taxon>Gunneridae</taxon>
        <taxon>Pentapetalae</taxon>
        <taxon>rosids</taxon>
        <taxon>fabids</taxon>
        <taxon>Fagales</taxon>
        <taxon>Fagaceae</taxon>
        <taxon>Castanea</taxon>
    </lineage>
</organism>
<feature type="region of interest" description="Disordered" evidence="1">
    <location>
        <begin position="74"/>
        <end position="145"/>
    </location>
</feature>
<gene>
    <name evidence="2" type="ORF">CMV_015105</name>
</gene>
<feature type="compositionally biased region" description="Gly residues" evidence="1">
    <location>
        <begin position="115"/>
        <end position="126"/>
    </location>
</feature>
<evidence type="ECO:0000313" key="3">
    <source>
        <dbReference type="Proteomes" id="UP000737018"/>
    </source>
</evidence>
<reference evidence="2" key="1">
    <citation type="submission" date="2020-03" db="EMBL/GenBank/DDBJ databases">
        <title>Castanea mollissima Vanexum genome sequencing.</title>
        <authorList>
            <person name="Staton M."/>
        </authorList>
    </citation>
    <scope>NUCLEOTIDE SEQUENCE</scope>
    <source>
        <tissue evidence="2">Leaf</tissue>
    </source>
</reference>
<keyword evidence="3" id="KW-1185">Reference proteome</keyword>
<dbReference type="Proteomes" id="UP000737018">
    <property type="component" value="Unassembled WGS sequence"/>
</dbReference>
<comment type="caution">
    <text evidence="2">The sequence shown here is derived from an EMBL/GenBank/DDBJ whole genome shotgun (WGS) entry which is preliminary data.</text>
</comment>
<evidence type="ECO:0000313" key="2">
    <source>
        <dbReference type="EMBL" id="KAF3960153.1"/>
    </source>
</evidence>
<proteinExistence type="predicted"/>
<dbReference type="AlphaFoldDB" id="A0A8J4QW82"/>
<protein>
    <submittedName>
        <fullName evidence="2">Uncharacterized protein</fullName>
    </submittedName>
</protein>
<evidence type="ECO:0000256" key="1">
    <source>
        <dbReference type="SAM" id="MobiDB-lite"/>
    </source>
</evidence>
<dbReference type="EMBL" id="JRKL02002170">
    <property type="protein sequence ID" value="KAF3960153.1"/>
    <property type="molecule type" value="Genomic_DNA"/>
</dbReference>
<name>A0A8J4QW82_9ROSI</name>
<accession>A0A8J4QW82</accession>
<sequence>MISPARFVYQKEGKTSAQGRQFRSLSLHWCMQQCGKCSDSSSHKYSLCFGSVIMKKENPKEARRIIVERKHRRLEKKENWKTQKKQGHMLSSGSDGVQGEHEGKREIGGNSNASAGGGGGGGGGVREGNLRKGSGGGGVCEERVGISGDGCEERGGISGAMMVVNNINNKANMVEIFGFWSWR</sequence>
<feature type="compositionally biased region" description="Basic and acidic residues" evidence="1">
    <location>
        <begin position="98"/>
        <end position="107"/>
    </location>
</feature>